<dbReference type="PANTHER" id="PTHR24348">
    <property type="entry name" value="SERINE/THREONINE-PROTEIN KINASE UNC-51-RELATED"/>
    <property type="match status" value="1"/>
</dbReference>
<dbReference type="SUPFAM" id="SSF56112">
    <property type="entry name" value="Protein kinase-like (PK-like)"/>
    <property type="match status" value="1"/>
</dbReference>
<dbReference type="CDD" id="cd14014">
    <property type="entry name" value="STKc_PknB_like"/>
    <property type="match status" value="1"/>
</dbReference>
<feature type="compositionally biased region" description="Polar residues" evidence="1">
    <location>
        <begin position="1006"/>
        <end position="1024"/>
    </location>
</feature>
<dbReference type="Gene3D" id="1.10.510.10">
    <property type="entry name" value="Transferase(Phosphotransferase) domain 1"/>
    <property type="match status" value="1"/>
</dbReference>
<sequence length="1092" mass="121398">MDSSLPQPPTEASDIFSLSDQVLSDRLRFVEEIGFGNWGSVWLCRPKGNPTSPSADVFTRRQDIKVAVKLVHRSKTDASIARVRSLWNEMKIVRSFKNDPHPSIIPFHSFIITPSYALITMSYLPTLIPVEVSETTAKWWFRSLLSAVDFLHRRGIVHNDIKPANILLSDERVPVFVDFGFSEKYDLKSSKAFHSNLKYGTPEYLSPERARGLPHDTRKSDMWSLGVTFFEILIGRTPFEVVDGEEFCTEEDMEKYWARTLKGKWIGDWSMSKGMEKMLRRMIAPNADLRCTAVDGMGDCYWSGRVESITASHKRSVSVSPSVQLEKEMSKLMDMSLPWSPPSASTSRSTPKGRQDKENVLPPLKEIQEPKSIFSAGSHARSKSQPKVASPKPVAQPKKRHAMSPAANLSPVKPSPPTSPFTPSPAGGNKENTSLRANVNSLNSIGSRQRQPFASMAQNLPQAPKEKETRRNSKLVARNKENGPVQTPTSAGKRNTIMKDLTGLHDRNVGQPVMVVKPKTFLKAQPEVDVSLSMSVRARGKDDSVRKRQNEWEREKERLREMERLEVFSKERDEELERAKQTDESTLNISMCSSSSLALSLEKSIQVAQVAVRASAQVMPTPPLFLDLSHIAAENLPTSPNGTGYTAFKHGLKMSIDKGVRVCKSSVGHITGWDTTGRASVDEPAWRIQVSELLQEETQEETQMTGADSLAVEPSQGTAHCEEEERQDRMNVWMRDVEQVIEHARQNFVSASTATVAPLPVPPSRSSSQNRTTRSARMPRKVLAASQIFSPDGSCEASTSISTFLAAEPSSFDKTLPTIPSEATCDFFAASTPPRKRRNTVVTRSPELKKQESFDIDASPSKRREKGRSLGNLLRPIQTIERLELELQKDALGPTNSRLSAFLEPSLFVASPRPSREDRSNTTPDTSFMRSTKSLDINHLTSSPVHIEPYPPRKSIGAIEVLDSPSRRRVENVYDRFLMATAGVKRVGRGYQSDNLGPAQGPPPLSASTTKRSTYSQSTFNSSRRAMPPPVSSEDLKVPGALDENGHLACRSNTPEIPHHKDDGHNKVAFVRRAFKAVTGKTVSRRLSRAVS</sequence>
<feature type="region of interest" description="Disordered" evidence="1">
    <location>
        <begin position="755"/>
        <end position="779"/>
    </location>
</feature>
<dbReference type="GO" id="GO:0005737">
    <property type="term" value="C:cytoplasm"/>
    <property type="evidence" value="ECO:0007669"/>
    <property type="project" value="TreeGrafter"/>
</dbReference>
<dbReference type="SMART" id="SM00220">
    <property type="entry name" value="S_TKc"/>
    <property type="match status" value="1"/>
</dbReference>
<dbReference type="PROSITE" id="PS00108">
    <property type="entry name" value="PROTEIN_KINASE_ST"/>
    <property type="match status" value="1"/>
</dbReference>
<evidence type="ECO:0000256" key="1">
    <source>
        <dbReference type="SAM" id="MobiDB-lite"/>
    </source>
</evidence>
<gene>
    <name evidence="3" type="ORF">FIBSPDRAFT_933382</name>
</gene>
<dbReference type="PROSITE" id="PS50011">
    <property type="entry name" value="PROTEIN_KINASE_DOM"/>
    <property type="match status" value="1"/>
</dbReference>
<feature type="region of interest" description="Disordered" evidence="1">
    <location>
        <begin position="456"/>
        <end position="492"/>
    </location>
</feature>
<dbReference type="Pfam" id="PF00069">
    <property type="entry name" value="Pkinase"/>
    <property type="match status" value="1"/>
</dbReference>
<dbReference type="InterPro" id="IPR045269">
    <property type="entry name" value="Atg1-like"/>
</dbReference>
<dbReference type="Proteomes" id="UP000076532">
    <property type="component" value="Unassembled WGS sequence"/>
</dbReference>
<feature type="region of interest" description="Disordered" evidence="1">
    <location>
        <begin position="335"/>
        <end position="434"/>
    </location>
</feature>
<keyword evidence="4" id="KW-1185">Reference proteome</keyword>
<protein>
    <recommendedName>
        <fullName evidence="2">Protein kinase domain-containing protein</fullName>
    </recommendedName>
</protein>
<dbReference type="GO" id="GO:0005524">
    <property type="term" value="F:ATP binding"/>
    <property type="evidence" value="ECO:0007669"/>
    <property type="project" value="InterPro"/>
</dbReference>
<feature type="compositionally biased region" description="Pro residues" evidence="1">
    <location>
        <begin position="413"/>
        <end position="423"/>
    </location>
</feature>
<dbReference type="InterPro" id="IPR000719">
    <property type="entry name" value="Prot_kinase_dom"/>
</dbReference>
<dbReference type="STRING" id="436010.A0A166H9K9"/>
<proteinExistence type="predicted"/>
<dbReference type="GO" id="GO:0010506">
    <property type="term" value="P:regulation of autophagy"/>
    <property type="evidence" value="ECO:0007669"/>
    <property type="project" value="InterPro"/>
</dbReference>
<feature type="compositionally biased region" description="Low complexity" evidence="1">
    <location>
        <begin position="764"/>
        <end position="776"/>
    </location>
</feature>
<organism evidence="3 4">
    <name type="scientific">Athelia psychrophila</name>
    <dbReference type="NCBI Taxonomy" id="1759441"/>
    <lineage>
        <taxon>Eukaryota</taxon>
        <taxon>Fungi</taxon>
        <taxon>Dikarya</taxon>
        <taxon>Basidiomycota</taxon>
        <taxon>Agaricomycotina</taxon>
        <taxon>Agaricomycetes</taxon>
        <taxon>Agaricomycetidae</taxon>
        <taxon>Atheliales</taxon>
        <taxon>Atheliaceae</taxon>
        <taxon>Athelia</taxon>
    </lineage>
</organism>
<feature type="region of interest" description="Disordered" evidence="1">
    <location>
        <begin position="830"/>
        <end position="869"/>
    </location>
</feature>
<dbReference type="InterPro" id="IPR008271">
    <property type="entry name" value="Ser/Thr_kinase_AS"/>
</dbReference>
<evidence type="ECO:0000313" key="4">
    <source>
        <dbReference type="Proteomes" id="UP000076532"/>
    </source>
</evidence>
<dbReference type="PANTHER" id="PTHR24348:SF68">
    <property type="entry name" value="SERINE_THREONINE-PROTEIN KINASE ATG1C"/>
    <property type="match status" value="1"/>
</dbReference>
<dbReference type="AlphaFoldDB" id="A0A166H9K9"/>
<evidence type="ECO:0000259" key="2">
    <source>
        <dbReference type="PROSITE" id="PS50011"/>
    </source>
</evidence>
<feature type="domain" description="Protein kinase" evidence="2">
    <location>
        <begin position="27"/>
        <end position="302"/>
    </location>
</feature>
<reference evidence="3 4" key="1">
    <citation type="journal article" date="2016" name="Mol. Biol. Evol.">
        <title>Comparative Genomics of Early-Diverging Mushroom-Forming Fungi Provides Insights into the Origins of Lignocellulose Decay Capabilities.</title>
        <authorList>
            <person name="Nagy L.G."/>
            <person name="Riley R."/>
            <person name="Tritt A."/>
            <person name="Adam C."/>
            <person name="Daum C."/>
            <person name="Floudas D."/>
            <person name="Sun H."/>
            <person name="Yadav J.S."/>
            <person name="Pangilinan J."/>
            <person name="Larsson K.H."/>
            <person name="Matsuura K."/>
            <person name="Barry K."/>
            <person name="Labutti K."/>
            <person name="Kuo R."/>
            <person name="Ohm R.A."/>
            <person name="Bhattacharya S.S."/>
            <person name="Shirouzu T."/>
            <person name="Yoshinaga Y."/>
            <person name="Martin F.M."/>
            <person name="Grigoriev I.V."/>
            <person name="Hibbett D.S."/>
        </authorList>
    </citation>
    <scope>NUCLEOTIDE SEQUENCE [LARGE SCALE GENOMIC DNA]</scope>
    <source>
        <strain evidence="3 4">CBS 109695</strain>
    </source>
</reference>
<evidence type="ECO:0000313" key="3">
    <source>
        <dbReference type="EMBL" id="KZP18621.1"/>
    </source>
</evidence>
<dbReference type="OrthoDB" id="68483at2759"/>
<feature type="region of interest" description="Disordered" evidence="1">
    <location>
        <begin position="989"/>
        <end position="1065"/>
    </location>
</feature>
<dbReference type="InterPro" id="IPR011009">
    <property type="entry name" value="Kinase-like_dom_sf"/>
</dbReference>
<accession>A0A166H9K9</accession>
<name>A0A166H9K9_9AGAM</name>
<dbReference type="GO" id="GO:0004674">
    <property type="term" value="F:protein serine/threonine kinase activity"/>
    <property type="evidence" value="ECO:0007669"/>
    <property type="project" value="InterPro"/>
</dbReference>
<dbReference type="EMBL" id="KV417571">
    <property type="protein sequence ID" value="KZP18621.1"/>
    <property type="molecule type" value="Genomic_DNA"/>
</dbReference>